<dbReference type="EMBL" id="JAVDVI010000003">
    <property type="protein sequence ID" value="MDR6966856.1"/>
    <property type="molecule type" value="Genomic_DNA"/>
</dbReference>
<organism evidence="4 5">
    <name type="scientific">Flavobacterium arsenatis</name>
    <dbReference type="NCBI Taxonomy" id="1484332"/>
    <lineage>
        <taxon>Bacteria</taxon>
        <taxon>Pseudomonadati</taxon>
        <taxon>Bacteroidota</taxon>
        <taxon>Flavobacteriia</taxon>
        <taxon>Flavobacteriales</taxon>
        <taxon>Flavobacteriaceae</taxon>
        <taxon>Flavobacterium</taxon>
    </lineage>
</organism>
<dbReference type="SUPFAM" id="SSF74653">
    <property type="entry name" value="TolA/TonB C-terminal domain"/>
    <property type="match status" value="1"/>
</dbReference>
<feature type="domain" description="TonB C-terminal" evidence="3">
    <location>
        <begin position="191"/>
        <end position="260"/>
    </location>
</feature>
<sequence>MVLLETKYQKRSFGITTAIFVLLFIWFFLYVMKDDPNIPAVFEGGEIAINFGTSDVGQGDVQPMEPIKTSPQPAATETAKSAAQNITTQTNTAAPVIKSSETNTAKTGTEVKPKAAESPKPNKASTDALSSLLNGPKSDGVEGGHGNDGVPGDKGDRNGDKYSNNFYGNGKGGGGWGLNGRKLSSSGKEVQKCDESGTVVVQITVNRSGNVIAAKYTQGTTNTSKCLVEPAIATAKKYKWQPDPDAPETQIGFIVVNFKLGE</sequence>
<reference evidence="4 5" key="1">
    <citation type="submission" date="2023-07" db="EMBL/GenBank/DDBJ databases">
        <title>Sorghum-associated microbial communities from plants grown in Nebraska, USA.</title>
        <authorList>
            <person name="Schachtman D."/>
        </authorList>
    </citation>
    <scope>NUCLEOTIDE SEQUENCE [LARGE SCALE GENOMIC DNA]</scope>
    <source>
        <strain evidence="4 5">3773</strain>
    </source>
</reference>
<keyword evidence="2" id="KW-0472">Membrane</keyword>
<keyword evidence="2" id="KW-1133">Transmembrane helix</keyword>
<dbReference type="RefSeq" id="WP_310024722.1">
    <property type="nucleotide sequence ID" value="NZ_JAVDVI010000003.1"/>
</dbReference>
<evidence type="ECO:0000313" key="4">
    <source>
        <dbReference type="EMBL" id="MDR6966856.1"/>
    </source>
</evidence>
<evidence type="ECO:0000259" key="3">
    <source>
        <dbReference type="Pfam" id="PF03544"/>
    </source>
</evidence>
<keyword evidence="2" id="KW-0812">Transmembrane</keyword>
<feature type="compositionally biased region" description="Low complexity" evidence="1">
    <location>
        <begin position="82"/>
        <end position="94"/>
    </location>
</feature>
<evidence type="ECO:0000256" key="2">
    <source>
        <dbReference type="SAM" id="Phobius"/>
    </source>
</evidence>
<feature type="compositionally biased region" description="Basic and acidic residues" evidence="1">
    <location>
        <begin position="151"/>
        <end position="160"/>
    </location>
</feature>
<protein>
    <submittedName>
        <fullName evidence="4">Outer membrane biosynthesis protein TonB</fullName>
    </submittedName>
</protein>
<proteinExistence type="predicted"/>
<feature type="region of interest" description="Disordered" evidence="1">
    <location>
        <begin position="67"/>
        <end position="175"/>
    </location>
</feature>
<dbReference type="Pfam" id="PF03544">
    <property type="entry name" value="TonB_C"/>
    <property type="match status" value="1"/>
</dbReference>
<name>A0ABU1TLK9_9FLAO</name>
<dbReference type="Gene3D" id="3.30.1150.10">
    <property type="match status" value="1"/>
</dbReference>
<gene>
    <name evidence="4" type="ORF">J2X31_000856</name>
</gene>
<accession>A0ABU1TLK9</accession>
<keyword evidence="5" id="KW-1185">Reference proteome</keyword>
<feature type="transmembrane region" description="Helical" evidence="2">
    <location>
        <begin position="12"/>
        <end position="32"/>
    </location>
</feature>
<dbReference type="Proteomes" id="UP001255185">
    <property type="component" value="Unassembled WGS sequence"/>
</dbReference>
<feature type="compositionally biased region" description="Polar residues" evidence="1">
    <location>
        <begin position="123"/>
        <end position="133"/>
    </location>
</feature>
<evidence type="ECO:0000256" key="1">
    <source>
        <dbReference type="SAM" id="MobiDB-lite"/>
    </source>
</evidence>
<dbReference type="InterPro" id="IPR037682">
    <property type="entry name" value="TonB_C"/>
</dbReference>
<comment type="caution">
    <text evidence="4">The sequence shown here is derived from an EMBL/GenBank/DDBJ whole genome shotgun (WGS) entry which is preliminary data.</text>
</comment>
<evidence type="ECO:0000313" key="5">
    <source>
        <dbReference type="Proteomes" id="UP001255185"/>
    </source>
</evidence>
<feature type="compositionally biased region" description="Polar residues" evidence="1">
    <location>
        <begin position="69"/>
        <end position="81"/>
    </location>
</feature>